<keyword evidence="4 6" id="KW-0472">Membrane</keyword>
<dbReference type="InterPro" id="IPR004853">
    <property type="entry name" value="Sugar_P_trans_dom"/>
</dbReference>
<feature type="domain" description="Sugar phosphate transporter" evidence="7">
    <location>
        <begin position="26"/>
        <end position="223"/>
    </location>
</feature>
<feature type="transmembrane region" description="Helical" evidence="6">
    <location>
        <begin position="197"/>
        <end position="216"/>
    </location>
</feature>
<feature type="transmembrane region" description="Helical" evidence="6">
    <location>
        <begin position="167"/>
        <end position="185"/>
    </location>
</feature>
<proteinExistence type="predicted"/>
<feature type="region of interest" description="Disordered" evidence="5">
    <location>
        <begin position="246"/>
        <end position="268"/>
    </location>
</feature>
<reference evidence="8" key="1">
    <citation type="submission" date="2020-10" db="EMBL/GenBank/DDBJ databases">
        <title>Catharus ustulatus (Swainson's thrush) genome, bCatUst1, primary haplotype v2.</title>
        <authorList>
            <person name="Delmore K."/>
            <person name="Vafadar M."/>
            <person name="Formenti G."/>
            <person name="Chow W."/>
            <person name="Pelan S."/>
            <person name="Howe K."/>
            <person name="Rhie A."/>
            <person name="Mountcastle J."/>
            <person name="Haase B."/>
            <person name="Fedrigo O."/>
            <person name="Jarvis E.D."/>
        </authorList>
    </citation>
    <scope>NUCLEOTIDE SEQUENCE [LARGE SCALE GENOMIC DNA]</scope>
</reference>
<evidence type="ECO:0000256" key="2">
    <source>
        <dbReference type="ARBA" id="ARBA00022692"/>
    </source>
</evidence>
<feature type="transmembrane region" description="Helical" evidence="6">
    <location>
        <begin position="51"/>
        <end position="70"/>
    </location>
</feature>
<protein>
    <recommendedName>
        <fullName evidence="7">Sugar phosphate transporter domain-containing protein</fullName>
    </recommendedName>
</protein>
<evidence type="ECO:0000256" key="4">
    <source>
        <dbReference type="ARBA" id="ARBA00023136"/>
    </source>
</evidence>
<evidence type="ECO:0000256" key="3">
    <source>
        <dbReference type="ARBA" id="ARBA00022989"/>
    </source>
</evidence>
<keyword evidence="3 6" id="KW-1133">Transmembrane helix</keyword>
<dbReference type="GeneID" id="117010968"/>
<reference evidence="8" key="3">
    <citation type="submission" date="2025-09" db="UniProtKB">
        <authorList>
            <consortium name="Ensembl"/>
        </authorList>
    </citation>
    <scope>IDENTIFICATION</scope>
</reference>
<gene>
    <name evidence="8" type="primary">SLC35D2</name>
</gene>
<dbReference type="AlphaFoldDB" id="A0A8C3VF51"/>
<keyword evidence="9" id="KW-1185">Reference proteome</keyword>
<evidence type="ECO:0000256" key="1">
    <source>
        <dbReference type="ARBA" id="ARBA00004141"/>
    </source>
</evidence>
<evidence type="ECO:0000259" key="7">
    <source>
        <dbReference type="Pfam" id="PF03151"/>
    </source>
</evidence>
<accession>A0A8C3VF51</accession>
<evidence type="ECO:0000313" key="9">
    <source>
        <dbReference type="Proteomes" id="UP000694563"/>
    </source>
</evidence>
<comment type="subcellular location">
    <subcellularLocation>
        <location evidence="1">Membrane</location>
        <topology evidence="1">Multi-pass membrane protein</topology>
    </subcellularLocation>
</comment>
<dbReference type="InterPro" id="IPR050186">
    <property type="entry name" value="TPT_transporter"/>
</dbReference>
<evidence type="ECO:0000256" key="6">
    <source>
        <dbReference type="SAM" id="Phobius"/>
    </source>
</evidence>
<dbReference type="PANTHER" id="PTHR11132">
    <property type="entry name" value="SOLUTE CARRIER FAMILY 35"/>
    <property type="match status" value="1"/>
</dbReference>
<dbReference type="CTD" id="11046"/>
<reference evidence="8" key="2">
    <citation type="submission" date="2025-08" db="UniProtKB">
        <authorList>
            <consortium name="Ensembl"/>
        </authorList>
    </citation>
    <scope>IDENTIFICATION</scope>
</reference>
<feature type="transmembrane region" description="Helical" evidence="6">
    <location>
        <begin position="110"/>
        <end position="133"/>
    </location>
</feature>
<feature type="compositionally biased region" description="Low complexity" evidence="5">
    <location>
        <begin position="253"/>
        <end position="262"/>
    </location>
</feature>
<dbReference type="Pfam" id="PF03151">
    <property type="entry name" value="TPT"/>
    <property type="match status" value="1"/>
</dbReference>
<evidence type="ECO:0000256" key="5">
    <source>
        <dbReference type="SAM" id="MobiDB-lite"/>
    </source>
</evidence>
<keyword evidence="2 6" id="KW-0812">Transmembrane</keyword>
<evidence type="ECO:0000313" key="8">
    <source>
        <dbReference type="Ensembl" id="ENSCUSP00005027914.1"/>
    </source>
</evidence>
<dbReference type="Proteomes" id="UP000694563">
    <property type="component" value="Chromosome Z"/>
</dbReference>
<dbReference type="RefSeq" id="XP_032942016.1">
    <property type="nucleotide sequence ID" value="XM_033086125.1"/>
</dbReference>
<name>A0A8C3VF51_CATUS</name>
<organism evidence="8 9">
    <name type="scientific">Catharus ustulatus</name>
    <name type="common">Russet-backed thrush</name>
    <name type="synonym">Hylocichla ustulatus</name>
    <dbReference type="NCBI Taxonomy" id="91951"/>
    <lineage>
        <taxon>Eukaryota</taxon>
        <taxon>Metazoa</taxon>
        <taxon>Chordata</taxon>
        <taxon>Craniata</taxon>
        <taxon>Vertebrata</taxon>
        <taxon>Euteleostomi</taxon>
        <taxon>Archelosauria</taxon>
        <taxon>Archosauria</taxon>
        <taxon>Dinosauria</taxon>
        <taxon>Saurischia</taxon>
        <taxon>Theropoda</taxon>
        <taxon>Coelurosauria</taxon>
        <taxon>Aves</taxon>
        <taxon>Neognathae</taxon>
        <taxon>Neoaves</taxon>
        <taxon>Telluraves</taxon>
        <taxon>Australaves</taxon>
        <taxon>Passeriformes</taxon>
        <taxon>Turdidae</taxon>
        <taxon>Catharus</taxon>
    </lineage>
</organism>
<sequence length="329" mass="35751">MSAGQAAGEEADAAAATPALPRVLSALFYGASSFLTVLVNKALLSAYSFPSPMFLGIGQMAATILILYVSKLNKIVHFPDFDKSIPVKLFPLPLIYVGNHLSGLSSTSKLSLPMFTVLRKFTIPLTLLLEIIILGKRYPLNIIVSVFTIILGAFIAAGSDLSFNLEGYIYVLLNDIFTAANGVYTKQKIDPKELGKYGVLFYNACFMVIPTVIFSFSTGDFQQMDAGHAIKAAPVAASFKEASSAQLENHRTSSSPSSSQESEQLHQEREKHCLELLRHAVNVGHLEKKYTGWKCIGCGPEDFRTTPQRSTPGNDHDSWGGVRVGLKIA</sequence>
<dbReference type="Ensembl" id="ENSCUST00005028890.1">
    <property type="protein sequence ID" value="ENSCUSP00005027914.1"/>
    <property type="gene ID" value="ENSCUSG00005017140.1"/>
</dbReference>
<feature type="transmembrane region" description="Helical" evidence="6">
    <location>
        <begin position="26"/>
        <end position="44"/>
    </location>
</feature>
<dbReference type="GO" id="GO:0016020">
    <property type="term" value="C:membrane"/>
    <property type="evidence" value="ECO:0007669"/>
    <property type="project" value="UniProtKB-SubCell"/>
</dbReference>
<feature type="transmembrane region" description="Helical" evidence="6">
    <location>
        <begin position="140"/>
        <end position="161"/>
    </location>
</feature>